<keyword evidence="2" id="KW-1185">Reference proteome</keyword>
<dbReference type="InterPro" id="IPR036561">
    <property type="entry name" value="MAM33_sf"/>
</dbReference>
<evidence type="ECO:0000313" key="2">
    <source>
        <dbReference type="Proteomes" id="UP000033188"/>
    </source>
</evidence>
<reference evidence="2" key="1">
    <citation type="journal article" date="2014" name="Nucleic Acids Res.">
        <title>The evolutionary dynamics of variant antigen genes in Babesia reveal a history of genomic innovation underlying host-parasite interaction.</title>
        <authorList>
            <person name="Jackson A.P."/>
            <person name="Otto T.D."/>
            <person name="Darby A."/>
            <person name="Ramaprasad A."/>
            <person name="Xia D."/>
            <person name="Echaide I.E."/>
            <person name="Farber M."/>
            <person name="Gahlot S."/>
            <person name="Gamble J."/>
            <person name="Gupta D."/>
            <person name="Gupta Y."/>
            <person name="Jackson L."/>
            <person name="Malandrin L."/>
            <person name="Malas T.B."/>
            <person name="Moussa E."/>
            <person name="Nair M."/>
            <person name="Reid A.J."/>
            <person name="Sanders M."/>
            <person name="Sharma J."/>
            <person name="Tracey A."/>
            <person name="Quail M.A."/>
            <person name="Weir W."/>
            <person name="Wastling J.M."/>
            <person name="Hall N."/>
            <person name="Willadsen P."/>
            <person name="Lingelbach K."/>
            <person name="Shiels B."/>
            <person name="Tait A."/>
            <person name="Berriman M."/>
            <person name="Allred D.R."/>
            <person name="Pain A."/>
        </authorList>
    </citation>
    <scope>NUCLEOTIDE SEQUENCE [LARGE SCALE GENOMIC DNA]</scope>
    <source>
        <strain evidence="2">Bond</strain>
    </source>
</reference>
<dbReference type="Pfam" id="PF02330">
    <property type="entry name" value="MAM33"/>
    <property type="match status" value="1"/>
</dbReference>
<dbReference type="VEuPathDB" id="PiroplasmaDB:BBBOND_0303590"/>
<dbReference type="EMBL" id="LK391709">
    <property type="protein sequence ID" value="CDR96455.1"/>
    <property type="molecule type" value="Genomic_DNA"/>
</dbReference>
<dbReference type="STRING" id="5866.A0A061DDQ0"/>
<sequence>MTARGAIFRGLRRFSSVSCLGIRASQFGRFQPSLCATALRQSTRTFSAESEKLRQLVQGEIQHENSNYESPANIKTFLEKNEWKFIEKEGDVNMTLEKTVDGKKVTVDFQLVSPFETEGEGETQAEMTDFSVTVEKSGGQGITFYCSTLQNDDKFRYMICNVRFFSDEASKNSVSRFASSFHTRQVSTYNGPDFEDLDDSLQATLDEWLGSLGVDGELCDFIDSCSIDKEQREYIFWLKGLEKFLA</sequence>
<gene>
    <name evidence="1" type="ORF">BBBOND_0303590</name>
</gene>
<dbReference type="Proteomes" id="UP000033188">
    <property type="component" value="Chromosome 3"/>
</dbReference>
<dbReference type="OrthoDB" id="278212at2759"/>
<dbReference type="OMA" id="RWLNNVK"/>
<protein>
    <submittedName>
        <fullName evidence="1">Mitochondrial glycoprotein, putative</fullName>
    </submittedName>
</protein>
<dbReference type="InterPro" id="IPR003428">
    <property type="entry name" value="MAM33"/>
</dbReference>
<organism evidence="1 2">
    <name type="scientific">Babesia bigemina</name>
    <dbReference type="NCBI Taxonomy" id="5866"/>
    <lineage>
        <taxon>Eukaryota</taxon>
        <taxon>Sar</taxon>
        <taxon>Alveolata</taxon>
        <taxon>Apicomplexa</taxon>
        <taxon>Aconoidasida</taxon>
        <taxon>Piroplasmida</taxon>
        <taxon>Babesiidae</taxon>
        <taxon>Babesia</taxon>
    </lineage>
</organism>
<dbReference type="Gene3D" id="3.10.280.10">
    <property type="entry name" value="Mitochondrial glycoprotein"/>
    <property type="match status" value="1"/>
</dbReference>
<dbReference type="GO" id="GO:0005759">
    <property type="term" value="C:mitochondrial matrix"/>
    <property type="evidence" value="ECO:0007669"/>
    <property type="project" value="InterPro"/>
</dbReference>
<dbReference type="PANTHER" id="PTHR10826">
    <property type="entry name" value="COMPLEMENT COMPONENT 1"/>
    <property type="match status" value="1"/>
</dbReference>
<dbReference type="SUPFAM" id="SSF54529">
    <property type="entry name" value="Mitochondrial glycoprotein MAM33-like"/>
    <property type="match status" value="1"/>
</dbReference>
<dbReference type="RefSeq" id="XP_012768641.1">
    <property type="nucleotide sequence ID" value="XM_012913187.1"/>
</dbReference>
<name>A0A061DDQ0_BABBI</name>
<dbReference type="AlphaFoldDB" id="A0A061DDQ0"/>
<dbReference type="GeneID" id="24564996"/>
<accession>A0A061DDQ0</accession>
<evidence type="ECO:0000313" key="1">
    <source>
        <dbReference type="EMBL" id="CDR96455.1"/>
    </source>
</evidence>
<dbReference type="KEGG" id="bbig:BBBOND_0303590"/>
<dbReference type="PANTHER" id="PTHR10826:SF1">
    <property type="entry name" value="COMPLEMENT COMPONENT 1 Q SUBCOMPONENT-BINDING PROTEIN, MITOCHONDRIAL"/>
    <property type="match status" value="1"/>
</dbReference>
<proteinExistence type="predicted"/>